<name>A0ABQ1WI66_9BACT</name>
<comment type="caution">
    <text evidence="2">The sequence shown here is derived from an EMBL/GenBank/DDBJ whole genome shotgun (WGS) entry which is preliminary data.</text>
</comment>
<accession>A0ABQ1WI66</accession>
<dbReference type="EMBL" id="BMFP01000010">
    <property type="protein sequence ID" value="GGG31329.1"/>
    <property type="molecule type" value="Genomic_DNA"/>
</dbReference>
<keyword evidence="1" id="KW-0472">Membrane</keyword>
<dbReference type="Proteomes" id="UP000634043">
    <property type="component" value="Unassembled WGS sequence"/>
</dbReference>
<feature type="transmembrane region" description="Helical" evidence="1">
    <location>
        <begin position="179"/>
        <end position="198"/>
    </location>
</feature>
<keyword evidence="3" id="KW-1185">Reference proteome</keyword>
<organism evidence="2 3">
    <name type="scientific">Pontibacter amylolyticus</name>
    <dbReference type="NCBI Taxonomy" id="1424080"/>
    <lineage>
        <taxon>Bacteria</taxon>
        <taxon>Pseudomonadati</taxon>
        <taxon>Bacteroidota</taxon>
        <taxon>Cytophagia</taxon>
        <taxon>Cytophagales</taxon>
        <taxon>Hymenobacteraceae</taxon>
        <taxon>Pontibacter</taxon>
    </lineage>
</organism>
<feature type="transmembrane region" description="Helical" evidence="1">
    <location>
        <begin position="9"/>
        <end position="30"/>
    </location>
</feature>
<reference evidence="3" key="1">
    <citation type="journal article" date="2019" name="Int. J. Syst. Evol. Microbiol.">
        <title>The Global Catalogue of Microorganisms (GCM) 10K type strain sequencing project: providing services to taxonomists for standard genome sequencing and annotation.</title>
        <authorList>
            <consortium name="The Broad Institute Genomics Platform"/>
            <consortium name="The Broad Institute Genome Sequencing Center for Infectious Disease"/>
            <person name="Wu L."/>
            <person name="Ma J."/>
        </authorList>
    </citation>
    <scope>NUCLEOTIDE SEQUENCE [LARGE SCALE GENOMIC DNA]</scope>
    <source>
        <strain evidence="3">CGMCC 1.12749</strain>
    </source>
</reference>
<sequence>MRGRRYKKLYYVPGLLSLLLVAMLFIPIALEQNRKLDKRVLEVNVWHPDRGKLFPFPERNYKPVVLTRDAEQNKAAIASARAFINQMYTTGDGVNGIRYIFQDASYGTYVSVLNSLKVDSIASFVVYENSIWVLNRPKPAGPQLFFECDIILLDYSDVIYSQMSFSEKMDHHLAPYRAGAAKLWPTLVLLGLIAILNLKQILRKKTYTLTNNTSSTVR</sequence>
<gene>
    <name evidence="2" type="ORF">GCM10011323_38430</name>
</gene>
<evidence type="ECO:0000256" key="1">
    <source>
        <dbReference type="SAM" id="Phobius"/>
    </source>
</evidence>
<keyword evidence="1" id="KW-0812">Transmembrane</keyword>
<protein>
    <submittedName>
        <fullName evidence="2">Uncharacterized protein</fullName>
    </submittedName>
</protein>
<evidence type="ECO:0000313" key="3">
    <source>
        <dbReference type="Proteomes" id="UP000634043"/>
    </source>
</evidence>
<keyword evidence="1" id="KW-1133">Transmembrane helix</keyword>
<proteinExistence type="predicted"/>
<evidence type="ECO:0000313" key="2">
    <source>
        <dbReference type="EMBL" id="GGG31329.1"/>
    </source>
</evidence>